<keyword evidence="1" id="KW-0472">Membrane</keyword>
<feature type="transmembrane region" description="Helical" evidence="1">
    <location>
        <begin position="87"/>
        <end position="105"/>
    </location>
</feature>
<evidence type="ECO:0000256" key="1">
    <source>
        <dbReference type="SAM" id="Phobius"/>
    </source>
</evidence>
<reference evidence="2 3" key="1">
    <citation type="journal article" date="2016" name="Nat. Commun.">
        <title>Thousands of microbial genomes shed light on interconnected biogeochemical processes in an aquifer system.</title>
        <authorList>
            <person name="Anantharaman K."/>
            <person name="Brown C.T."/>
            <person name="Hug L.A."/>
            <person name="Sharon I."/>
            <person name="Castelle C.J."/>
            <person name="Probst A.J."/>
            <person name="Thomas B.C."/>
            <person name="Singh A."/>
            <person name="Wilkins M.J."/>
            <person name="Karaoz U."/>
            <person name="Brodie E.L."/>
            <person name="Williams K.H."/>
            <person name="Hubbard S.S."/>
            <person name="Banfield J.F."/>
        </authorList>
    </citation>
    <scope>NUCLEOTIDE SEQUENCE [LARGE SCALE GENOMIC DNA]</scope>
</reference>
<evidence type="ECO:0000313" key="2">
    <source>
        <dbReference type="EMBL" id="OGK55654.1"/>
    </source>
</evidence>
<dbReference type="Proteomes" id="UP000178486">
    <property type="component" value="Unassembled WGS sequence"/>
</dbReference>
<dbReference type="EMBL" id="MGAU01000004">
    <property type="protein sequence ID" value="OGK55654.1"/>
    <property type="molecule type" value="Genomic_DNA"/>
</dbReference>
<proteinExistence type="predicted"/>
<dbReference type="AlphaFoldDB" id="A0A1F7JJ63"/>
<organism evidence="2 3">
    <name type="scientific">Candidatus Roizmanbacteria bacterium RIFCSPLOWO2_01_FULL_45_11</name>
    <dbReference type="NCBI Taxonomy" id="1802070"/>
    <lineage>
        <taxon>Bacteria</taxon>
        <taxon>Candidatus Roizmaniibacteriota</taxon>
    </lineage>
</organism>
<gene>
    <name evidence="2" type="ORF">A3B56_00090</name>
</gene>
<keyword evidence="1" id="KW-0812">Transmembrane</keyword>
<protein>
    <recommendedName>
        <fullName evidence="4">Rod shape-determining protein MreD</fullName>
    </recommendedName>
</protein>
<comment type="caution">
    <text evidence="2">The sequence shown here is derived from an EMBL/GenBank/DDBJ whole genome shotgun (WGS) entry which is preliminary data.</text>
</comment>
<evidence type="ECO:0000313" key="3">
    <source>
        <dbReference type="Proteomes" id="UP000178486"/>
    </source>
</evidence>
<feature type="transmembrane region" description="Helical" evidence="1">
    <location>
        <begin position="38"/>
        <end position="54"/>
    </location>
</feature>
<accession>A0A1F7JJ63</accession>
<keyword evidence="1" id="KW-1133">Transmembrane helix</keyword>
<sequence>MFYILILVFSAFASHTTGLVGAFVAGVWFDIWQGNRFGITPLMCMGIVIVVNLYKKKFNAASLAFLLPASAIMYVAVQMPSVRIYDILLQLVVTTIWFLLCKYIWRFLYTEKKLSV</sequence>
<evidence type="ECO:0008006" key="4">
    <source>
        <dbReference type="Google" id="ProtNLM"/>
    </source>
</evidence>
<name>A0A1F7JJ63_9BACT</name>
<feature type="transmembrane region" description="Helical" evidence="1">
    <location>
        <begin position="61"/>
        <end position="81"/>
    </location>
</feature>